<feature type="transmembrane region" description="Helical" evidence="7">
    <location>
        <begin position="159"/>
        <end position="175"/>
    </location>
</feature>
<protein>
    <submittedName>
        <fullName evidence="9">Phospholipid carrier-dependent glycosyltransferase</fullName>
    </submittedName>
</protein>
<feature type="transmembrane region" description="Helical" evidence="7">
    <location>
        <begin position="7"/>
        <end position="25"/>
    </location>
</feature>
<evidence type="ECO:0000313" key="10">
    <source>
        <dbReference type="Proteomes" id="UP000279600"/>
    </source>
</evidence>
<feature type="domain" description="ArnT-like N-terminal" evidence="8">
    <location>
        <begin position="78"/>
        <end position="230"/>
    </location>
</feature>
<reference evidence="9 10" key="1">
    <citation type="submission" date="2018-12" db="EMBL/GenBank/DDBJ databases">
        <title>Complete genome of Nonlabens sp. MJ115.</title>
        <authorList>
            <person name="Choi H.S."/>
            <person name="Jung J."/>
        </authorList>
    </citation>
    <scope>NUCLEOTIDE SEQUENCE [LARGE SCALE GENOMIC DNA]</scope>
    <source>
        <strain evidence="9 10">MJ115</strain>
    </source>
</reference>
<keyword evidence="10" id="KW-1185">Reference proteome</keyword>
<feature type="transmembrane region" description="Helical" evidence="7">
    <location>
        <begin position="207"/>
        <end position="229"/>
    </location>
</feature>
<dbReference type="InterPro" id="IPR003342">
    <property type="entry name" value="ArnT-like_N"/>
</dbReference>
<comment type="subcellular location">
    <subcellularLocation>
        <location evidence="1">Endomembrane system</location>
        <topology evidence="1">Multi-pass membrane protein</topology>
    </subcellularLocation>
</comment>
<feature type="transmembrane region" description="Helical" evidence="7">
    <location>
        <begin position="249"/>
        <end position="270"/>
    </location>
</feature>
<dbReference type="Pfam" id="PF02366">
    <property type="entry name" value="PMT"/>
    <property type="match status" value="1"/>
</dbReference>
<dbReference type="Proteomes" id="UP000279600">
    <property type="component" value="Chromosome"/>
</dbReference>
<feature type="transmembrane region" description="Helical" evidence="7">
    <location>
        <begin position="315"/>
        <end position="338"/>
    </location>
</feature>
<evidence type="ECO:0000256" key="1">
    <source>
        <dbReference type="ARBA" id="ARBA00004127"/>
    </source>
</evidence>
<feature type="transmembrane region" description="Helical" evidence="7">
    <location>
        <begin position="114"/>
        <end position="131"/>
    </location>
</feature>
<keyword evidence="2" id="KW-0328">Glycosyltransferase</keyword>
<accession>A0A3S9MZS5</accession>
<feature type="transmembrane region" description="Helical" evidence="7">
    <location>
        <begin position="82"/>
        <end position="102"/>
    </location>
</feature>
<feature type="transmembrane region" description="Helical" evidence="7">
    <location>
        <begin position="395"/>
        <end position="417"/>
    </location>
</feature>
<feature type="transmembrane region" description="Helical" evidence="7">
    <location>
        <begin position="277"/>
        <end position="295"/>
    </location>
</feature>
<evidence type="ECO:0000256" key="7">
    <source>
        <dbReference type="SAM" id="Phobius"/>
    </source>
</evidence>
<keyword evidence="3 9" id="KW-0808">Transferase</keyword>
<sequence>MKKQTIAYLAISIGLLIILFVVTMLRQQLPFWDEAYYLENLVLLENLGFTREFLLAYKGPAGPTYAWIHYILSPLTNLQTPYVRIVNTIFLALTVFVIYLTARTIDPSSKNNEVIALSAMSIPTVYTIAGMALTEMFSVFFLSVFIYLITYVYVKRKNLWILAVVAGIALSLAILGRQPLLMVLLALPIFFVSYEKKVILNQPFKRYGLFIGVTVLAALILPIFVFSIWGNIQPAAEASTGVGFEPKHLVLALGYSALHLCFINPTYFNFSKDISSWFELAGVLVVSVILNVFLLKVSFNPFAVIVSKILPEDLMSLYSIACGSLLASLGILFLYYFLKKQLTSYDKMSAFLSLGFLLIIATSIKVTHQFSARYVAQAFPLLILAAHYKREKLKTIHIITLVIGGILGMISLDNYFVD</sequence>
<dbReference type="OrthoDB" id="644076at2"/>
<dbReference type="EMBL" id="CP034549">
    <property type="protein sequence ID" value="AZQ44573.1"/>
    <property type="molecule type" value="Genomic_DNA"/>
</dbReference>
<keyword evidence="4 7" id="KW-0812">Transmembrane</keyword>
<keyword evidence="5 7" id="KW-1133">Transmembrane helix</keyword>
<feature type="transmembrane region" description="Helical" evidence="7">
    <location>
        <begin position="350"/>
        <end position="366"/>
    </location>
</feature>
<evidence type="ECO:0000256" key="3">
    <source>
        <dbReference type="ARBA" id="ARBA00022679"/>
    </source>
</evidence>
<evidence type="ECO:0000256" key="5">
    <source>
        <dbReference type="ARBA" id="ARBA00022989"/>
    </source>
</evidence>
<dbReference type="GO" id="GO:0016740">
    <property type="term" value="F:transferase activity"/>
    <property type="evidence" value="ECO:0007669"/>
    <property type="project" value="UniProtKB-KW"/>
</dbReference>
<feature type="transmembrane region" description="Helical" evidence="7">
    <location>
        <begin position="137"/>
        <end position="154"/>
    </location>
</feature>
<gene>
    <name evidence="9" type="ORF">EJ995_10075</name>
</gene>
<dbReference type="KEGG" id="noj:EJ995_10075"/>
<name>A0A3S9MZS5_9FLAO</name>
<feature type="transmembrane region" description="Helical" evidence="7">
    <location>
        <begin position="181"/>
        <end position="200"/>
    </location>
</feature>
<proteinExistence type="predicted"/>
<evidence type="ECO:0000256" key="6">
    <source>
        <dbReference type="ARBA" id="ARBA00023136"/>
    </source>
</evidence>
<evidence type="ECO:0000313" key="9">
    <source>
        <dbReference type="EMBL" id="AZQ44573.1"/>
    </source>
</evidence>
<evidence type="ECO:0000256" key="4">
    <source>
        <dbReference type="ARBA" id="ARBA00022692"/>
    </source>
</evidence>
<dbReference type="RefSeq" id="WP_126448142.1">
    <property type="nucleotide sequence ID" value="NZ_CP034549.1"/>
</dbReference>
<keyword evidence="6 7" id="KW-0472">Membrane</keyword>
<organism evidence="9 10">
    <name type="scientific">Nonlabens ponticola</name>
    <dbReference type="NCBI Taxonomy" id="2496866"/>
    <lineage>
        <taxon>Bacteria</taxon>
        <taxon>Pseudomonadati</taxon>
        <taxon>Bacteroidota</taxon>
        <taxon>Flavobacteriia</taxon>
        <taxon>Flavobacteriales</taxon>
        <taxon>Flavobacteriaceae</taxon>
        <taxon>Nonlabens</taxon>
    </lineage>
</organism>
<evidence type="ECO:0000256" key="2">
    <source>
        <dbReference type="ARBA" id="ARBA00022676"/>
    </source>
</evidence>
<evidence type="ECO:0000259" key="8">
    <source>
        <dbReference type="Pfam" id="PF02366"/>
    </source>
</evidence>
<dbReference type="AlphaFoldDB" id="A0A3S9MZS5"/>